<evidence type="ECO:0000313" key="2">
    <source>
        <dbReference type="Proteomes" id="UP000183642"/>
    </source>
</evidence>
<protein>
    <submittedName>
        <fullName evidence="1">Uncharacterized protein</fullName>
    </submittedName>
</protein>
<organism evidence="1 2">
    <name type="scientific">Geodermatophilus obscurus</name>
    <dbReference type="NCBI Taxonomy" id="1861"/>
    <lineage>
        <taxon>Bacteria</taxon>
        <taxon>Bacillati</taxon>
        <taxon>Actinomycetota</taxon>
        <taxon>Actinomycetes</taxon>
        <taxon>Geodermatophilales</taxon>
        <taxon>Geodermatophilaceae</taxon>
        <taxon>Geodermatophilus</taxon>
    </lineage>
</organism>
<accession>A0A1I5FL13</accession>
<name>A0A1I5FL13_9ACTN</name>
<reference evidence="2" key="1">
    <citation type="submission" date="2016-10" db="EMBL/GenBank/DDBJ databases">
        <authorList>
            <person name="Varghese N."/>
            <person name="Submissions S."/>
        </authorList>
    </citation>
    <scope>NUCLEOTIDE SEQUENCE [LARGE SCALE GENOMIC DNA]</scope>
    <source>
        <strain evidence="2">DSM 43161</strain>
    </source>
</reference>
<proteinExistence type="predicted"/>
<dbReference type="OrthoDB" id="5189174at2"/>
<evidence type="ECO:0000313" key="1">
    <source>
        <dbReference type="EMBL" id="SFO24306.1"/>
    </source>
</evidence>
<keyword evidence="2" id="KW-1185">Reference proteome</keyword>
<dbReference type="EMBL" id="FOWE01000005">
    <property type="protein sequence ID" value="SFO24306.1"/>
    <property type="molecule type" value="Genomic_DNA"/>
</dbReference>
<dbReference type="Proteomes" id="UP000183642">
    <property type="component" value="Unassembled WGS sequence"/>
</dbReference>
<gene>
    <name evidence="1" type="ORF">SAMN05660359_02184</name>
</gene>
<dbReference type="AlphaFoldDB" id="A0A1I5FL13"/>
<sequence length="193" mass="20379">MPESAPGDRWVAVCGPPRALAEVEHRLLDLGRRAGGAVEVVTHVVRVPEGNHHAGTLRVRGPAAADGWAEPGEAVVVCDEDGEVLLAGDPGHRDHAVAAVRAHRARASGRLVRFPGQDALPDVLPLGELTGRCAVEAVDLLGVADDPGLVLRTRGHVRPQFRDGVVVLPVTAWDDGEVCPFEGPRPRACCSDH</sequence>
<dbReference type="RefSeq" id="WP_075013574.1">
    <property type="nucleotide sequence ID" value="NZ_FOWE01000005.1"/>
</dbReference>